<feature type="domain" description="Alpha-L-rhamnosidase concanavalin-like" evidence="4">
    <location>
        <begin position="216"/>
        <end position="303"/>
    </location>
</feature>
<evidence type="ECO:0000259" key="4">
    <source>
        <dbReference type="Pfam" id="PF05592"/>
    </source>
</evidence>
<keyword evidence="3" id="KW-0378">Hydrolase</keyword>
<dbReference type="InterPro" id="IPR013737">
    <property type="entry name" value="Bac_rhamnosid_N"/>
</dbReference>
<comment type="catalytic activity">
    <reaction evidence="1">
        <text>Hydrolysis of terminal non-reducing alpha-L-rhamnose residues in alpha-L-rhamnosides.</text>
        <dbReference type="EC" id="3.2.1.40"/>
    </reaction>
</comment>
<protein>
    <recommendedName>
        <fullName evidence="2">alpha-L-rhamnosidase</fullName>
        <ecNumber evidence="2">3.2.1.40</ecNumber>
    </recommendedName>
</protein>
<dbReference type="Pfam" id="PF17389">
    <property type="entry name" value="Bac_rhamnosid6H"/>
    <property type="match status" value="1"/>
</dbReference>
<evidence type="ECO:0000256" key="2">
    <source>
        <dbReference type="ARBA" id="ARBA00012652"/>
    </source>
</evidence>
<dbReference type="Gene3D" id="2.60.120.260">
    <property type="entry name" value="Galactose-binding domain-like"/>
    <property type="match status" value="2"/>
</dbReference>
<gene>
    <name evidence="8" type="ORF">RS86_00475</name>
</gene>
<dbReference type="RefSeq" id="WP_082076510.1">
    <property type="nucleotide sequence ID" value="NZ_JYIX01000023.1"/>
</dbReference>
<feature type="domain" description="Alpha-L-rhamnosidase C-terminal" evidence="7">
    <location>
        <begin position="677"/>
        <end position="743"/>
    </location>
</feature>
<dbReference type="Pfam" id="PF08531">
    <property type="entry name" value="Bac_rhamnosid_N"/>
    <property type="match status" value="1"/>
</dbReference>
<dbReference type="InterPro" id="IPR016007">
    <property type="entry name" value="Alpha_rhamnosid"/>
</dbReference>
<name>A0A0F0LRZ6_9MICO</name>
<organism evidence="8 9">
    <name type="scientific">Microbacterium azadirachtae</name>
    <dbReference type="NCBI Taxonomy" id="582680"/>
    <lineage>
        <taxon>Bacteria</taxon>
        <taxon>Bacillati</taxon>
        <taxon>Actinomycetota</taxon>
        <taxon>Actinomycetes</taxon>
        <taxon>Micrococcales</taxon>
        <taxon>Microbacteriaceae</taxon>
        <taxon>Microbacterium</taxon>
    </lineage>
</organism>
<dbReference type="InterPro" id="IPR035398">
    <property type="entry name" value="Bac_rhamnosid_C"/>
</dbReference>
<keyword evidence="9" id="KW-1185">Reference proteome</keyword>
<dbReference type="SUPFAM" id="SSF48208">
    <property type="entry name" value="Six-hairpin glycosidases"/>
    <property type="match status" value="1"/>
</dbReference>
<sequence length="781" mass="83670">MTTPPTALMITPDRPIDGAPAVRRVFALDQDHGAVVRAEVLATALGVCEVRVNGVLVSTDLLTPGWTSYEWRLRYAQWDATPLLAGSSVDQAVIEAVIGSGWYSGHLGWDGNSEVYGAERAALVELRILFADGHVQTVGTDETWTSLPTETTADDLYDGQRIDRRVEMGDRFAAAPVPGEGGVRVVPFDAARLTAYTSPAVRRQEEIAPIRVWRSPAGALLADFGQNLVGWTRLSVRGIAGQEITVRHAEVLDEEELGTRPLRRARATDVFVLSGADDVFEPTLTFHGFRYVEVSGWSGADDDLAAALRAVVIGSDLTRTGTFRSSHPLLNRLHENIVWGMRGNFVDVPTDCPQRDERLGWTGDLAAFAETAVYLYDTEAFLADWLRDLAVEQEHADGRIPIVVPDNLKYEEIGAMAAAMGSSLVIALWNDAACWVPWAVYEAYGDAGVLADQYASMAGHVRRVGAALSPRGLLEGGFQLGDWLDPTAPPDAPHLAKADPAVVATACVRRSVAIARDAARVLGHDDDAAEFDALAARIGDAFVEHWVRDGRIHSDAPTVYALAIVFGLLDGADRTAAGDRLAELVAEAGHVITTGFAGTPFILTALSETGHLETAYRLLLQEECPSWLYPVTMGATTMWERWDSMLPDGTINPGEMTSFNHYAFGAVATWLHRVVAGLAPAAPGHSRVRIAPRPPAIGLTFAETALDSRQGRIATGWSVEDGVLRVVATIPEGVTAEVSLPSGFAAEGGAGVHEWSEPFPGLVAGSAAKVPSVVSTGETAT</sequence>
<dbReference type="Pfam" id="PF17390">
    <property type="entry name" value="Bac_rhamnosid_C"/>
    <property type="match status" value="1"/>
</dbReference>
<dbReference type="EC" id="3.2.1.40" evidence="2"/>
<accession>A0A0F0LRZ6</accession>
<evidence type="ECO:0000313" key="9">
    <source>
        <dbReference type="Proteomes" id="UP000033740"/>
    </source>
</evidence>
<dbReference type="Gene3D" id="1.50.10.10">
    <property type="match status" value="1"/>
</dbReference>
<dbReference type="GO" id="GO:0005975">
    <property type="term" value="P:carbohydrate metabolic process"/>
    <property type="evidence" value="ECO:0007669"/>
    <property type="project" value="InterPro"/>
</dbReference>
<dbReference type="PANTHER" id="PTHR33307:SF6">
    <property type="entry name" value="ALPHA-RHAMNOSIDASE (EUROFUNG)-RELATED"/>
    <property type="match status" value="1"/>
</dbReference>
<evidence type="ECO:0000313" key="8">
    <source>
        <dbReference type="EMBL" id="KJL35479.1"/>
    </source>
</evidence>
<comment type="caution">
    <text evidence="8">The sequence shown here is derived from an EMBL/GenBank/DDBJ whole genome shotgun (WGS) entry which is preliminary data.</text>
</comment>
<proteinExistence type="predicted"/>
<dbReference type="InterPro" id="IPR035396">
    <property type="entry name" value="Bac_rhamnosid6H"/>
</dbReference>
<dbReference type="Gene3D" id="2.60.420.10">
    <property type="entry name" value="Maltose phosphorylase, domain 3"/>
    <property type="match status" value="1"/>
</dbReference>
<dbReference type="Pfam" id="PF05592">
    <property type="entry name" value="Bac_rhamnosid"/>
    <property type="match status" value="1"/>
</dbReference>
<dbReference type="Proteomes" id="UP000033740">
    <property type="component" value="Unassembled WGS sequence"/>
</dbReference>
<evidence type="ECO:0000259" key="5">
    <source>
        <dbReference type="Pfam" id="PF08531"/>
    </source>
</evidence>
<feature type="domain" description="Bacterial alpha-L-rhamnosidase N-terminal" evidence="5">
    <location>
        <begin position="34"/>
        <end position="204"/>
    </location>
</feature>
<reference evidence="8 9" key="1">
    <citation type="submission" date="2015-02" db="EMBL/GenBank/DDBJ databases">
        <title>Draft genome sequences of ten Microbacterium spp. with emphasis on heavy metal contaminated environments.</title>
        <authorList>
            <person name="Corretto E."/>
        </authorList>
    </citation>
    <scope>NUCLEOTIDE SEQUENCE [LARGE SCALE GENOMIC DNA]</scope>
    <source>
        <strain evidence="8 9">ARN176</strain>
    </source>
</reference>
<dbReference type="InterPro" id="IPR012341">
    <property type="entry name" value="6hp_glycosidase-like_sf"/>
</dbReference>
<evidence type="ECO:0000259" key="6">
    <source>
        <dbReference type="Pfam" id="PF17389"/>
    </source>
</evidence>
<dbReference type="EMBL" id="JYIX01000023">
    <property type="protein sequence ID" value="KJL35479.1"/>
    <property type="molecule type" value="Genomic_DNA"/>
</dbReference>
<dbReference type="InterPro" id="IPR008902">
    <property type="entry name" value="Rhamnosid_concanavalin"/>
</dbReference>
<feature type="domain" description="Alpha-L-rhamnosidase six-hairpin glycosidase" evidence="6">
    <location>
        <begin position="319"/>
        <end position="675"/>
    </location>
</feature>
<dbReference type="PANTHER" id="PTHR33307">
    <property type="entry name" value="ALPHA-RHAMNOSIDASE (EUROFUNG)"/>
    <property type="match status" value="1"/>
</dbReference>
<evidence type="ECO:0000259" key="7">
    <source>
        <dbReference type="Pfam" id="PF17390"/>
    </source>
</evidence>
<evidence type="ECO:0000256" key="1">
    <source>
        <dbReference type="ARBA" id="ARBA00001445"/>
    </source>
</evidence>
<evidence type="ECO:0000256" key="3">
    <source>
        <dbReference type="ARBA" id="ARBA00022801"/>
    </source>
</evidence>
<dbReference type="InterPro" id="IPR008928">
    <property type="entry name" value="6-hairpin_glycosidase_sf"/>
</dbReference>
<dbReference type="PATRIC" id="fig|582680.6.peg.491"/>
<dbReference type="AlphaFoldDB" id="A0A0F0LRZ6"/>
<dbReference type="GO" id="GO:0030596">
    <property type="term" value="F:alpha-L-rhamnosidase activity"/>
    <property type="evidence" value="ECO:0007669"/>
    <property type="project" value="UniProtKB-EC"/>
</dbReference>
<dbReference type="STRING" id="582680.RS86_00475"/>